<evidence type="ECO:0000313" key="2">
    <source>
        <dbReference type="EMBL" id="BES79916.1"/>
    </source>
</evidence>
<evidence type="ECO:0000256" key="1">
    <source>
        <dbReference type="SAM" id="MobiDB-lite"/>
    </source>
</evidence>
<reference evidence="2 3" key="1">
    <citation type="submission" date="2023-09" db="EMBL/GenBank/DDBJ databases">
        <title>Analysis of phage genome (vB_Yru_GN1) of the bacterium (Yersinia ruckeri).</title>
        <authorList>
            <person name="Ganjoor M.S."/>
            <person name="Bouzari M."/>
            <person name="Soleimani-Delfan A."/>
        </authorList>
    </citation>
    <scope>NUCLEOTIDE SEQUENCE [LARGE SCALE GENOMIC DNA]</scope>
    <source>
        <strain evidence="3">vB_Yru_GN1</strain>
    </source>
</reference>
<dbReference type="EMBL" id="LC779065">
    <property type="protein sequence ID" value="BES79916.1"/>
    <property type="molecule type" value="Genomic_DNA"/>
</dbReference>
<protein>
    <submittedName>
        <fullName evidence="2">Uncharacterized protein</fullName>
    </submittedName>
</protein>
<sequence>MSKKIEVELDQDSEKILEKVSPVMKNAAIIIGLKLLANNSMYSAYISDNVPDEVKASVVVDDITNNDTSVKQPDPVNQPEEKVVVDKPKTTWDSF</sequence>
<dbReference type="Proteomes" id="UP001304813">
    <property type="component" value="Segment"/>
</dbReference>
<feature type="compositionally biased region" description="Basic and acidic residues" evidence="1">
    <location>
        <begin position="79"/>
        <end position="95"/>
    </location>
</feature>
<name>A0AA86MA89_9CAUD</name>
<organism evidence="2 3">
    <name type="scientific">Yersinia phage vB_Yru_GN1</name>
    <dbReference type="NCBI Taxonomy" id="3074381"/>
    <lineage>
        <taxon>Viruses</taxon>
        <taxon>Duplodnaviria</taxon>
        <taxon>Heunggongvirae</taxon>
        <taxon>Uroviricota</taxon>
        <taxon>Caudoviricetes</taxon>
        <taxon>Caudoviricetes incertae sedis</taxon>
        <taxon>Sepahanvirus</taxon>
        <taxon>Sepahanvirus vB-Yru-GN1</taxon>
    </lineage>
</organism>
<feature type="region of interest" description="Disordered" evidence="1">
    <location>
        <begin position="66"/>
        <end position="95"/>
    </location>
</feature>
<keyword evidence="3" id="KW-1185">Reference proteome</keyword>
<evidence type="ECO:0000313" key="3">
    <source>
        <dbReference type="Proteomes" id="UP001304813"/>
    </source>
</evidence>
<accession>A0AA86MA89</accession>
<proteinExistence type="predicted"/>